<dbReference type="Proteomes" id="UP001595882">
    <property type="component" value="Unassembled WGS sequence"/>
</dbReference>
<dbReference type="EMBL" id="JBHSDT010000008">
    <property type="protein sequence ID" value="MFC4404844.1"/>
    <property type="molecule type" value="Genomic_DNA"/>
</dbReference>
<dbReference type="Gene3D" id="1.20.120.580">
    <property type="entry name" value="bsu32300-like"/>
    <property type="match status" value="1"/>
</dbReference>
<gene>
    <name evidence="5" type="ORF">ACFOY7_17370</name>
</gene>
<comment type="similarity">
    <text evidence="4">Belongs to the HepT RNase toxin family.</text>
</comment>
<dbReference type="RefSeq" id="WP_390253852.1">
    <property type="nucleotide sequence ID" value="NZ_JBHSDT010000008.1"/>
</dbReference>
<dbReference type="InterPro" id="IPR008201">
    <property type="entry name" value="HepT-like"/>
</dbReference>
<dbReference type="PANTHER" id="PTHR33397">
    <property type="entry name" value="UPF0331 PROTEIN YUTE"/>
    <property type="match status" value="1"/>
</dbReference>
<proteinExistence type="inferred from homology"/>
<dbReference type="InterPro" id="IPR037038">
    <property type="entry name" value="HepT-like_sf"/>
</dbReference>
<dbReference type="Pfam" id="PF01934">
    <property type="entry name" value="HepT-like"/>
    <property type="match status" value="1"/>
</dbReference>
<dbReference type="InterPro" id="IPR052379">
    <property type="entry name" value="Type_VII_TA_RNase"/>
</dbReference>
<evidence type="ECO:0000313" key="5">
    <source>
        <dbReference type="EMBL" id="MFC4404844.1"/>
    </source>
</evidence>
<sequence length="145" mass="17054">MYFVDVNKLDKKLKYFDQKLTLYHDMTYNTELDKLALERLAHVLIETILDIGNMMIDGFVMRDPGSYADIITILVDEKVLTQAEEDAYQTLINTRKNLVSDYENVDHASIQLILDKNFKIYEQFSQKIRKYLENETGVANTFRED</sequence>
<dbReference type="PANTHER" id="PTHR33397:SF5">
    <property type="entry name" value="RNASE YUTE-RELATED"/>
    <property type="match status" value="1"/>
</dbReference>
<evidence type="ECO:0000256" key="2">
    <source>
        <dbReference type="ARBA" id="ARBA00022722"/>
    </source>
</evidence>
<organism evidence="5 6">
    <name type="scientific">Gracilibacillus xinjiangensis</name>
    <dbReference type="NCBI Taxonomy" id="1193282"/>
    <lineage>
        <taxon>Bacteria</taxon>
        <taxon>Bacillati</taxon>
        <taxon>Bacillota</taxon>
        <taxon>Bacilli</taxon>
        <taxon>Bacillales</taxon>
        <taxon>Bacillaceae</taxon>
        <taxon>Gracilibacillus</taxon>
    </lineage>
</organism>
<reference evidence="6" key="1">
    <citation type="journal article" date="2019" name="Int. J. Syst. Evol. Microbiol.">
        <title>The Global Catalogue of Microorganisms (GCM) 10K type strain sequencing project: providing services to taxonomists for standard genome sequencing and annotation.</title>
        <authorList>
            <consortium name="The Broad Institute Genomics Platform"/>
            <consortium name="The Broad Institute Genome Sequencing Center for Infectious Disease"/>
            <person name="Wu L."/>
            <person name="Ma J."/>
        </authorList>
    </citation>
    <scope>NUCLEOTIDE SEQUENCE [LARGE SCALE GENOMIC DNA]</scope>
    <source>
        <strain evidence="6">CCUG 37865</strain>
    </source>
</reference>
<evidence type="ECO:0000256" key="3">
    <source>
        <dbReference type="ARBA" id="ARBA00022801"/>
    </source>
</evidence>
<protein>
    <submittedName>
        <fullName evidence="5">DUF86 domain-containing protein</fullName>
    </submittedName>
</protein>
<comment type="caution">
    <text evidence="5">The sequence shown here is derived from an EMBL/GenBank/DDBJ whole genome shotgun (WGS) entry which is preliminary data.</text>
</comment>
<keyword evidence="1" id="KW-1277">Toxin-antitoxin system</keyword>
<keyword evidence="6" id="KW-1185">Reference proteome</keyword>
<evidence type="ECO:0000256" key="1">
    <source>
        <dbReference type="ARBA" id="ARBA00022649"/>
    </source>
</evidence>
<evidence type="ECO:0000313" key="6">
    <source>
        <dbReference type="Proteomes" id="UP001595882"/>
    </source>
</evidence>
<keyword evidence="2" id="KW-0540">Nuclease</keyword>
<evidence type="ECO:0000256" key="4">
    <source>
        <dbReference type="ARBA" id="ARBA00024207"/>
    </source>
</evidence>
<accession>A0ABV8X3I8</accession>
<name>A0ABV8X3I8_9BACI</name>
<keyword evidence="3" id="KW-0378">Hydrolase</keyword>